<gene>
    <name evidence="1" type="ORF">BDN72DRAFT_557539</name>
</gene>
<name>A0ACD3B9S9_9AGAR</name>
<dbReference type="EMBL" id="ML208264">
    <property type="protein sequence ID" value="TFK75083.1"/>
    <property type="molecule type" value="Genomic_DNA"/>
</dbReference>
<dbReference type="Proteomes" id="UP000308600">
    <property type="component" value="Unassembled WGS sequence"/>
</dbReference>
<accession>A0ACD3B9S9</accession>
<keyword evidence="2" id="KW-1185">Reference proteome</keyword>
<proteinExistence type="predicted"/>
<reference evidence="1 2" key="1">
    <citation type="journal article" date="2019" name="Nat. Ecol. Evol.">
        <title>Megaphylogeny resolves global patterns of mushroom evolution.</title>
        <authorList>
            <person name="Varga T."/>
            <person name="Krizsan K."/>
            <person name="Foldi C."/>
            <person name="Dima B."/>
            <person name="Sanchez-Garcia M."/>
            <person name="Sanchez-Ramirez S."/>
            <person name="Szollosi G.J."/>
            <person name="Szarkandi J.G."/>
            <person name="Papp V."/>
            <person name="Albert L."/>
            <person name="Andreopoulos W."/>
            <person name="Angelini C."/>
            <person name="Antonin V."/>
            <person name="Barry K.W."/>
            <person name="Bougher N.L."/>
            <person name="Buchanan P."/>
            <person name="Buyck B."/>
            <person name="Bense V."/>
            <person name="Catcheside P."/>
            <person name="Chovatia M."/>
            <person name="Cooper J."/>
            <person name="Damon W."/>
            <person name="Desjardin D."/>
            <person name="Finy P."/>
            <person name="Geml J."/>
            <person name="Haridas S."/>
            <person name="Hughes K."/>
            <person name="Justo A."/>
            <person name="Karasinski D."/>
            <person name="Kautmanova I."/>
            <person name="Kiss B."/>
            <person name="Kocsube S."/>
            <person name="Kotiranta H."/>
            <person name="LaButti K.M."/>
            <person name="Lechner B.E."/>
            <person name="Liimatainen K."/>
            <person name="Lipzen A."/>
            <person name="Lukacs Z."/>
            <person name="Mihaltcheva S."/>
            <person name="Morgado L.N."/>
            <person name="Niskanen T."/>
            <person name="Noordeloos M.E."/>
            <person name="Ohm R.A."/>
            <person name="Ortiz-Santana B."/>
            <person name="Ovrebo C."/>
            <person name="Racz N."/>
            <person name="Riley R."/>
            <person name="Savchenko A."/>
            <person name="Shiryaev A."/>
            <person name="Soop K."/>
            <person name="Spirin V."/>
            <person name="Szebenyi C."/>
            <person name="Tomsovsky M."/>
            <person name="Tulloss R.E."/>
            <person name="Uehling J."/>
            <person name="Grigoriev I.V."/>
            <person name="Vagvolgyi C."/>
            <person name="Papp T."/>
            <person name="Martin F.M."/>
            <person name="Miettinen O."/>
            <person name="Hibbett D.S."/>
            <person name="Nagy L.G."/>
        </authorList>
    </citation>
    <scope>NUCLEOTIDE SEQUENCE [LARGE SCALE GENOMIC DNA]</scope>
    <source>
        <strain evidence="1 2">NL-1719</strain>
    </source>
</reference>
<sequence length="151" mass="16911">MKKSQDFGALLVALFQTDRKLSTSPRLRSWCSFTSLVDNNPQISATRPQLVLAGLSTTYLSIMYTVYTPPTSAPTWTANNLGSAWRHQAVDYMVHSVALESIMTTATRMRPGFTQPSDFDISYPWVDVIISPVDPSRASQCIHWETPHPYA</sequence>
<organism evidence="1 2">
    <name type="scientific">Pluteus cervinus</name>
    <dbReference type="NCBI Taxonomy" id="181527"/>
    <lineage>
        <taxon>Eukaryota</taxon>
        <taxon>Fungi</taxon>
        <taxon>Dikarya</taxon>
        <taxon>Basidiomycota</taxon>
        <taxon>Agaricomycotina</taxon>
        <taxon>Agaricomycetes</taxon>
        <taxon>Agaricomycetidae</taxon>
        <taxon>Agaricales</taxon>
        <taxon>Pluteineae</taxon>
        <taxon>Pluteaceae</taxon>
        <taxon>Pluteus</taxon>
    </lineage>
</organism>
<evidence type="ECO:0000313" key="1">
    <source>
        <dbReference type="EMBL" id="TFK75083.1"/>
    </source>
</evidence>
<evidence type="ECO:0000313" key="2">
    <source>
        <dbReference type="Proteomes" id="UP000308600"/>
    </source>
</evidence>
<protein>
    <submittedName>
        <fullName evidence="1">Uncharacterized protein</fullName>
    </submittedName>
</protein>